<dbReference type="InterPro" id="IPR002656">
    <property type="entry name" value="Acyl_transf_3_dom"/>
</dbReference>
<dbReference type="GeneID" id="27900162"/>
<keyword evidence="5" id="KW-1185">Reference proteome</keyword>
<feature type="transmembrane region" description="Helical" evidence="2">
    <location>
        <begin position="375"/>
        <end position="395"/>
    </location>
</feature>
<protein>
    <recommendedName>
        <fullName evidence="3">Acyltransferase 3 domain-containing protein</fullName>
    </recommendedName>
</protein>
<dbReference type="RefSeq" id="XP_016758506.1">
    <property type="nucleotide sequence ID" value="XM_016903025.1"/>
</dbReference>
<evidence type="ECO:0000256" key="1">
    <source>
        <dbReference type="SAM" id="MobiDB-lite"/>
    </source>
</evidence>
<feature type="transmembrane region" description="Helical" evidence="2">
    <location>
        <begin position="442"/>
        <end position="468"/>
    </location>
</feature>
<feature type="domain" description="Acyltransferase 3" evidence="3">
    <location>
        <begin position="56"/>
        <end position="458"/>
    </location>
</feature>
<name>N1QDW8_SPHMS</name>
<feature type="transmembrane region" description="Helical" evidence="2">
    <location>
        <begin position="407"/>
        <end position="430"/>
    </location>
</feature>
<dbReference type="GO" id="GO:0016747">
    <property type="term" value="F:acyltransferase activity, transferring groups other than amino-acyl groups"/>
    <property type="evidence" value="ECO:0007669"/>
    <property type="project" value="InterPro"/>
</dbReference>
<feature type="region of interest" description="Disordered" evidence="1">
    <location>
        <begin position="1"/>
        <end position="22"/>
    </location>
</feature>
<dbReference type="AlphaFoldDB" id="N1QDW8"/>
<dbReference type="PANTHER" id="PTHR23028:SF134">
    <property type="entry name" value="PUTATIVE (AFU_ORTHOLOGUE AFUA_4G08520)-RELATED"/>
    <property type="match status" value="1"/>
</dbReference>
<dbReference type="eggNOG" id="ENOG502RYMZ">
    <property type="taxonomic scope" value="Eukaryota"/>
</dbReference>
<evidence type="ECO:0000259" key="3">
    <source>
        <dbReference type="Pfam" id="PF01757"/>
    </source>
</evidence>
<feature type="transmembrane region" description="Helical" evidence="2">
    <location>
        <begin position="151"/>
        <end position="174"/>
    </location>
</feature>
<dbReference type="EMBL" id="KB456267">
    <property type="protein sequence ID" value="EMF10385.1"/>
    <property type="molecule type" value="Genomic_DNA"/>
</dbReference>
<dbReference type="InterPro" id="IPR050879">
    <property type="entry name" value="Acyltransferase_3"/>
</dbReference>
<keyword evidence="2" id="KW-0472">Membrane</keyword>
<dbReference type="HOGENOM" id="CLU_005679_13_5_1"/>
<reference evidence="4 5" key="1">
    <citation type="journal article" date="2012" name="PLoS Pathog.">
        <title>Diverse lifestyles and strategies of plant pathogenesis encoded in the genomes of eighteen Dothideomycetes fungi.</title>
        <authorList>
            <person name="Ohm R.A."/>
            <person name="Feau N."/>
            <person name="Henrissat B."/>
            <person name="Schoch C.L."/>
            <person name="Horwitz B.A."/>
            <person name="Barry K.W."/>
            <person name="Condon B.J."/>
            <person name="Copeland A.C."/>
            <person name="Dhillon B."/>
            <person name="Glaser F."/>
            <person name="Hesse C.N."/>
            <person name="Kosti I."/>
            <person name="LaButti K."/>
            <person name="Lindquist E.A."/>
            <person name="Lucas S."/>
            <person name="Salamov A.A."/>
            <person name="Bradshaw R.E."/>
            <person name="Ciuffetti L."/>
            <person name="Hamelin R.C."/>
            <person name="Kema G.H.J."/>
            <person name="Lawrence C."/>
            <person name="Scott J.A."/>
            <person name="Spatafora J.W."/>
            <person name="Turgeon B.G."/>
            <person name="de Wit P.J.G.M."/>
            <person name="Zhong S."/>
            <person name="Goodwin S.B."/>
            <person name="Grigoriev I.V."/>
        </authorList>
    </citation>
    <scope>NUCLEOTIDE SEQUENCE [LARGE SCALE GENOMIC DNA]</scope>
    <source>
        <strain evidence="4 5">SO2202</strain>
    </source>
</reference>
<feature type="transmembrane region" description="Helical" evidence="2">
    <location>
        <begin position="233"/>
        <end position="251"/>
    </location>
</feature>
<feature type="transmembrane region" description="Helical" evidence="2">
    <location>
        <begin position="111"/>
        <end position="130"/>
    </location>
</feature>
<evidence type="ECO:0000313" key="5">
    <source>
        <dbReference type="Proteomes" id="UP000016931"/>
    </source>
</evidence>
<dbReference type="PANTHER" id="PTHR23028">
    <property type="entry name" value="ACETYLTRANSFERASE"/>
    <property type="match status" value="1"/>
</dbReference>
<evidence type="ECO:0000313" key="4">
    <source>
        <dbReference type="EMBL" id="EMF10385.1"/>
    </source>
</evidence>
<gene>
    <name evidence="4" type="ORF">SEPMUDRAFT_143083</name>
</gene>
<dbReference type="OMA" id="WITTRIG"/>
<feature type="transmembrane region" description="Helical" evidence="2">
    <location>
        <begin position="322"/>
        <end position="342"/>
    </location>
</feature>
<dbReference type="STRING" id="692275.N1QDW8"/>
<dbReference type="OrthoDB" id="5819582at2759"/>
<sequence length="501" mass="56708">MADHQPPPSMPAKAASISHSERPARATRAYRYLQHIISPTTSATSSPRSSASRTASYDGLRGIACLIVFNFHFLYPYTRTITHGFAVDLEDRNWRHPHQLPILCLLVRGRAMVTLFFAISGYVLSYAFLSQTETQLMKGFSRLSSLSLRRWMRLYLPATISMVCVFFATFIGAFDQGRDFQDSSPWLTGLWEQHPPRFENFGKQMKDFASMWWDWSTPFQWRLFYSEYDPHTWTIPVEFKASMVLFVMLLASAGLKQRWRTGLFVLVTVYCLVSARWDVAAFTGGALVAGIHLWETPRSVGDEEKAALLPTHRTEPGSPARVTRIISVVSKTLLLVAALYVLSFPDDSADKTPGFAWLYKITPSMYKKGSAPHPYMFWHSLAGLFVIWSVQRLYYVNAVFCLSIPQYFGKISFAFYLVHGPLLHSAGFALQPKIFAAVGSSVSAWVGALVLGWMTMLALSVIAAHLFWKLVDMPLVRFAKWFEALASRRSGKRQPCTTVVR</sequence>
<dbReference type="Proteomes" id="UP000016931">
    <property type="component" value="Unassembled WGS sequence"/>
</dbReference>
<organism evidence="4 5">
    <name type="scientific">Sphaerulina musiva (strain SO2202)</name>
    <name type="common">Poplar stem canker fungus</name>
    <name type="synonym">Septoria musiva</name>
    <dbReference type="NCBI Taxonomy" id="692275"/>
    <lineage>
        <taxon>Eukaryota</taxon>
        <taxon>Fungi</taxon>
        <taxon>Dikarya</taxon>
        <taxon>Ascomycota</taxon>
        <taxon>Pezizomycotina</taxon>
        <taxon>Dothideomycetes</taxon>
        <taxon>Dothideomycetidae</taxon>
        <taxon>Mycosphaerellales</taxon>
        <taxon>Mycosphaerellaceae</taxon>
        <taxon>Sphaerulina</taxon>
    </lineage>
</organism>
<feature type="compositionally biased region" description="Pro residues" evidence="1">
    <location>
        <begin position="1"/>
        <end position="10"/>
    </location>
</feature>
<keyword evidence="2" id="KW-0812">Transmembrane</keyword>
<proteinExistence type="predicted"/>
<evidence type="ECO:0000256" key="2">
    <source>
        <dbReference type="SAM" id="Phobius"/>
    </source>
</evidence>
<keyword evidence="2" id="KW-1133">Transmembrane helix</keyword>
<dbReference type="Pfam" id="PF01757">
    <property type="entry name" value="Acyl_transf_3"/>
    <property type="match status" value="1"/>
</dbReference>
<accession>N1QDW8</accession>